<dbReference type="PANTHER" id="PTHR41710">
    <property type="entry name" value="GLYCOSYL TRANSFERASE, FAMILY 39"/>
    <property type="match status" value="1"/>
</dbReference>
<feature type="transmembrane region" description="Helical" evidence="1">
    <location>
        <begin position="386"/>
        <end position="406"/>
    </location>
</feature>
<feature type="transmembrane region" description="Helical" evidence="1">
    <location>
        <begin position="82"/>
        <end position="102"/>
    </location>
</feature>
<dbReference type="Pfam" id="PF13231">
    <property type="entry name" value="PMT_2"/>
    <property type="match status" value="1"/>
</dbReference>
<organism evidence="3 4">
    <name type="scientific">Halobacterium litoreum</name>
    <dbReference type="NCBI Taxonomy" id="2039234"/>
    <lineage>
        <taxon>Archaea</taxon>
        <taxon>Methanobacteriati</taxon>
        <taxon>Methanobacteriota</taxon>
        <taxon>Stenosarchaea group</taxon>
        <taxon>Halobacteria</taxon>
        <taxon>Halobacteriales</taxon>
        <taxon>Halobacteriaceae</taxon>
        <taxon>Halobacterium</taxon>
    </lineage>
</organism>
<keyword evidence="1" id="KW-1133">Transmembrane helix</keyword>
<feature type="transmembrane region" description="Helical" evidence="1">
    <location>
        <begin position="352"/>
        <end position="374"/>
    </location>
</feature>
<dbReference type="InterPro" id="IPR019962">
    <property type="entry name" value="CHP03663"/>
</dbReference>
<dbReference type="GeneID" id="69118217"/>
<dbReference type="Proteomes" id="UP001595660">
    <property type="component" value="Unassembled WGS sequence"/>
</dbReference>
<sequence>MVSARSGRRRAVVAVAAATLLALALRFAFLGERVFHWDEARVGYWILQYQASGEYAYRAIVHGPFVFHVNEFLFGLFGTSDFVARAVVAAVGGLFPLSALLFRTRLDDVEVAALAGLLALNPLLVYYSRFMRSDVLVAAFAVTALGLVVRAMDTRKGGYLVAAGAFLALAFASKENALVYVGMFAGATALLFDARLFTARTRGESWESAAHDQLRWAARGLLAWRRALAGAALAFLAVTVLFYAPRPAFYDAFGDPSLIPGVLADATWGAWQEFWGTWGVGGVSREQSYVAFLEHAVRTLGATSLMLSAAAVVGFLAERYVADDPRDLVLFAGYWGVASVVVYPVITDISGHWSVTHAVVPLAIPAAVGFRLVVDRGRRALQSDDRVGVGLAALVLLAAVAQMGVVTAETSYIMPQDDDNTLVQYGQPASDMRETLDAVESVAESHDDGTDVLFFGDHFHVYGDYDKTEPSGVADTNWFNRLPLPWYLERAGAVTDSTVSVSDLTNCERSVTDREFESCRAPVVIARAGHYGDLNPVLSERGYESWTYELTSRNTIFVVWVDTDAAGYPSS</sequence>
<reference evidence="3 4" key="1">
    <citation type="journal article" date="2019" name="Int. J. Syst. Evol. Microbiol.">
        <title>The Global Catalogue of Microorganisms (GCM) 10K type strain sequencing project: providing services to taxonomists for standard genome sequencing and annotation.</title>
        <authorList>
            <consortium name="The Broad Institute Genomics Platform"/>
            <consortium name="The Broad Institute Genome Sequencing Center for Infectious Disease"/>
            <person name="Wu L."/>
            <person name="Ma J."/>
        </authorList>
    </citation>
    <scope>NUCLEOTIDE SEQUENCE [LARGE SCALE GENOMIC DNA]</scope>
    <source>
        <strain evidence="3 4">CGMCC 1.12562</strain>
    </source>
</reference>
<gene>
    <name evidence="3" type="ORF">ACFOKC_13645</name>
</gene>
<dbReference type="EMBL" id="JBHRWN010000002">
    <property type="protein sequence ID" value="MFC3478768.1"/>
    <property type="molecule type" value="Genomic_DNA"/>
</dbReference>
<feature type="transmembrane region" description="Helical" evidence="1">
    <location>
        <begin position="135"/>
        <end position="152"/>
    </location>
</feature>
<keyword evidence="4" id="KW-1185">Reference proteome</keyword>
<feature type="transmembrane region" description="Helical" evidence="1">
    <location>
        <begin position="296"/>
        <end position="316"/>
    </location>
</feature>
<dbReference type="NCBIfam" id="TIGR03663">
    <property type="entry name" value="flippase activity-associated protein Agl23"/>
    <property type="match status" value="1"/>
</dbReference>
<evidence type="ECO:0000313" key="3">
    <source>
        <dbReference type="EMBL" id="MFC3478768.1"/>
    </source>
</evidence>
<protein>
    <submittedName>
        <fullName evidence="3">Flippase activity-associated protein Agl23</fullName>
    </submittedName>
</protein>
<feature type="transmembrane region" description="Helical" evidence="1">
    <location>
        <begin position="328"/>
        <end position="346"/>
    </location>
</feature>
<accession>A0ABD5NIP9</accession>
<evidence type="ECO:0000313" key="4">
    <source>
        <dbReference type="Proteomes" id="UP001595660"/>
    </source>
</evidence>
<dbReference type="InterPro" id="IPR038731">
    <property type="entry name" value="RgtA/B/C-like"/>
</dbReference>
<proteinExistence type="predicted"/>
<comment type="caution">
    <text evidence="3">The sequence shown here is derived from an EMBL/GenBank/DDBJ whole genome shotgun (WGS) entry which is preliminary data.</text>
</comment>
<dbReference type="AlphaFoldDB" id="A0ABD5NIP9"/>
<keyword evidence="1" id="KW-0812">Transmembrane</keyword>
<dbReference type="PIRSF" id="PIRSF030218">
    <property type="entry name" value="Mannosyltr_MA4085_prd"/>
    <property type="match status" value="1"/>
</dbReference>
<name>A0ABD5NIP9_9EURY</name>
<dbReference type="PANTHER" id="PTHR41710:SF2">
    <property type="entry name" value="GLYCOSYL TRANSFERASE FAMILY 39_83 DOMAIN-CONTAINING PROTEIN"/>
    <property type="match status" value="1"/>
</dbReference>
<feature type="transmembrane region" description="Helical" evidence="1">
    <location>
        <begin position="223"/>
        <end position="244"/>
    </location>
</feature>
<feature type="transmembrane region" description="Helical" evidence="1">
    <location>
        <begin position="109"/>
        <end position="129"/>
    </location>
</feature>
<feature type="domain" description="Glycosyltransferase RgtA/B/C/D-like" evidence="2">
    <location>
        <begin position="62"/>
        <end position="197"/>
    </location>
</feature>
<keyword evidence="1" id="KW-0472">Membrane</keyword>
<evidence type="ECO:0000256" key="1">
    <source>
        <dbReference type="SAM" id="Phobius"/>
    </source>
</evidence>
<feature type="transmembrane region" description="Helical" evidence="1">
    <location>
        <begin position="157"/>
        <end position="173"/>
    </location>
</feature>
<dbReference type="RefSeq" id="WP_232569831.1">
    <property type="nucleotide sequence ID" value="NZ_CP089466.1"/>
</dbReference>
<evidence type="ECO:0000259" key="2">
    <source>
        <dbReference type="Pfam" id="PF13231"/>
    </source>
</evidence>
<feature type="transmembrane region" description="Helical" evidence="1">
    <location>
        <begin position="179"/>
        <end position="198"/>
    </location>
</feature>
<dbReference type="InterPro" id="IPR016950">
    <property type="entry name" value="Manno-Trfase_MA4085_prd"/>
</dbReference>